<feature type="domain" description="NAD(P)-binding" evidence="2">
    <location>
        <begin position="11"/>
        <end position="114"/>
    </location>
</feature>
<dbReference type="Pfam" id="PF13460">
    <property type="entry name" value="NAD_binding_10"/>
    <property type="match status" value="1"/>
</dbReference>
<dbReference type="STRING" id="1314776.A0A166IDY9"/>
<proteinExistence type="predicted"/>
<evidence type="ECO:0000259" key="2">
    <source>
        <dbReference type="Pfam" id="PF13460"/>
    </source>
</evidence>
<dbReference type="OrthoDB" id="10262413at2759"/>
<sequence>MAKLQSVFITGATGFIGGSVLAELINNHKEEYSITALVRSEAKAKAVATFGAIPLVGSHEDPGVLENAAKTHDIIIHTADSADHLVSAKAIIAGLSARSESLPRAIYIHTSGTGVISDEAKGLNASPFIHNDLHPESIDGLDEKQPHRDVDIFVRDAAKTLGNKATLAIIIPPLIYGIGTGPGKKVTDQIPALIRFAIKNKFAPIVGQGQNIWNNVHVKDLARGYVYLLQYLKAAEESWTGYWFAETGEHQWEDVYKELGKVLFQKGLVESPIPKNPGINGEDGKVLRGGDDAYDCWGGNSRCRAERLRQLGWSKVESLNVLTSLPDEVDAVSAEKF</sequence>
<dbReference type="SUPFAM" id="SSF51735">
    <property type="entry name" value="NAD(P)-binding Rossmann-fold domains"/>
    <property type="match status" value="1"/>
</dbReference>
<dbReference type="GO" id="GO:0005737">
    <property type="term" value="C:cytoplasm"/>
    <property type="evidence" value="ECO:0007669"/>
    <property type="project" value="TreeGrafter"/>
</dbReference>
<dbReference type="PANTHER" id="PTHR48079">
    <property type="entry name" value="PROTEIN YEEZ"/>
    <property type="match status" value="1"/>
</dbReference>
<evidence type="ECO:0000313" key="4">
    <source>
        <dbReference type="Proteomes" id="UP000076798"/>
    </source>
</evidence>
<dbReference type="InterPro" id="IPR036291">
    <property type="entry name" value="NAD(P)-bd_dom_sf"/>
</dbReference>
<dbReference type="PANTHER" id="PTHR48079:SF6">
    <property type="entry name" value="NAD(P)-BINDING DOMAIN-CONTAINING PROTEIN-RELATED"/>
    <property type="match status" value="1"/>
</dbReference>
<dbReference type="InterPro" id="IPR001509">
    <property type="entry name" value="Epimerase_deHydtase"/>
</dbReference>
<keyword evidence="4" id="KW-1185">Reference proteome</keyword>
<evidence type="ECO:0000259" key="1">
    <source>
        <dbReference type="Pfam" id="PF01370"/>
    </source>
</evidence>
<dbReference type="EMBL" id="KV428007">
    <property type="protein sequence ID" value="KZT43657.1"/>
    <property type="molecule type" value="Genomic_DNA"/>
</dbReference>
<dbReference type="Pfam" id="PF01370">
    <property type="entry name" value="Epimerase"/>
    <property type="match status" value="1"/>
</dbReference>
<dbReference type="AlphaFoldDB" id="A0A166IDY9"/>
<dbReference type="Gene3D" id="3.40.50.720">
    <property type="entry name" value="NAD(P)-binding Rossmann-like Domain"/>
    <property type="match status" value="1"/>
</dbReference>
<feature type="domain" description="NAD-dependent epimerase/dehydratase" evidence="1">
    <location>
        <begin position="166"/>
        <end position="234"/>
    </location>
</feature>
<evidence type="ECO:0000313" key="3">
    <source>
        <dbReference type="EMBL" id="KZT43657.1"/>
    </source>
</evidence>
<organism evidence="3 4">
    <name type="scientific">Sistotremastrum suecicum HHB10207 ss-3</name>
    <dbReference type="NCBI Taxonomy" id="1314776"/>
    <lineage>
        <taxon>Eukaryota</taxon>
        <taxon>Fungi</taxon>
        <taxon>Dikarya</taxon>
        <taxon>Basidiomycota</taxon>
        <taxon>Agaricomycotina</taxon>
        <taxon>Agaricomycetes</taxon>
        <taxon>Sistotremastrales</taxon>
        <taxon>Sistotremastraceae</taxon>
        <taxon>Sistotremastrum</taxon>
    </lineage>
</organism>
<dbReference type="InterPro" id="IPR016040">
    <property type="entry name" value="NAD(P)-bd_dom"/>
</dbReference>
<gene>
    <name evidence="3" type="ORF">SISSUDRAFT_977941</name>
</gene>
<name>A0A166IDY9_9AGAM</name>
<dbReference type="Proteomes" id="UP000076798">
    <property type="component" value="Unassembled WGS sequence"/>
</dbReference>
<dbReference type="GO" id="GO:0004029">
    <property type="term" value="F:aldehyde dehydrogenase (NAD+) activity"/>
    <property type="evidence" value="ECO:0007669"/>
    <property type="project" value="TreeGrafter"/>
</dbReference>
<accession>A0A166IDY9</accession>
<protein>
    <submittedName>
        <fullName evidence="3">NAD(P)-binding protein</fullName>
    </submittedName>
</protein>
<reference evidence="3 4" key="1">
    <citation type="journal article" date="2016" name="Mol. Biol. Evol.">
        <title>Comparative Genomics of Early-Diverging Mushroom-Forming Fungi Provides Insights into the Origins of Lignocellulose Decay Capabilities.</title>
        <authorList>
            <person name="Nagy L.G."/>
            <person name="Riley R."/>
            <person name="Tritt A."/>
            <person name="Adam C."/>
            <person name="Daum C."/>
            <person name="Floudas D."/>
            <person name="Sun H."/>
            <person name="Yadav J.S."/>
            <person name="Pangilinan J."/>
            <person name="Larsson K.H."/>
            <person name="Matsuura K."/>
            <person name="Barry K."/>
            <person name="Labutti K."/>
            <person name="Kuo R."/>
            <person name="Ohm R.A."/>
            <person name="Bhattacharya S.S."/>
            <person name="Shirouzu T."/>
            <person name="Yoshinaga Y."/>
            <person name="Martin F.M."/>
            <person name="Grigoriev I.V."/>
            <person name="Hibbett D.S."/>
        </authorList>
    </citation>
    <scope>NUCLEOTIDE SEQUENCE [LARGE SCALE GENOMIC DNA]</scope>
    <source>
        <strain evidence="3 4">HHB10207 ss-3</strain>
    </source>
</reference>
<dbReference type="InterPro" id="IPR051783">
    <property type="entry name" value="NAD(P)-dependent_oxidoreduct"/>
</dbReference>